<evidence type="ECO:0000313" key="19">
    <source>
        <dbReference type="EMBL" id="ADI15222.1"/>
    </source>
</evidence>
<dbReference type="PANTHER" id="PTHR32282:SF27">
    <property type="entry name" value="PENICILLIN-BINDING PROTEIN 1A"/>
    <property type="match status" value="1"/>
</dbReference>
<evidence type="ECO:0000256" key="11">
    <source>
        <dbReference type="ARBA" id="ARBA00023136"/>
    </source>
</evidence>
<name>D7CRD4_TRURR</name>
<keyword evidence="10" id="KW-1133">Transmembrane helix</keyword>
<dbReference type="EC" id="2.4.99.28" evidence="14"/>
<dbReference type="SUPFAM" id="SSF56601">
    <property type="entry name" value="beta-lactamase/transpeptidase-like"/>
    <property type="match status" value="1"/>
</dbReference>
<keyword evidence="4" id="KW-0328">Glycosyltransferase</keyword>
<comment type="catalytic activity">
    <reaction evidence="15">
        <text>[GlcNAc-(1-&gt;4)-Mur2Ac(oyl-L-Ala-gamma-D-Glu-L-Lys-D-Ala-D-Ala)](n)-di-trans,octa-cis-undecaprenyl diphosphate + beta-D-GlcNAc-(1-&gt;4)-Mur2Ac(oyl-L-Ala-gamma-D-Glu-L-Lys-D-Ala-D-Ala)-di-trans,octa-cis-undecaprenyl diphosphate = [GlcNAc-(1-&gt;4)-Mur2Ac(oyl-L-Ala-gamma-D-Glu-L-Lys-D-Ala-D-Ala)](n+1)-di-trans,octa-cis-undecaprenyl diphosphate + di-trans,octa-cis-undecaprenyl diphosphate + H(+)</text>
        <dbReference type="Rhea" id="RHEA:23708"/>
        <dbReference type="Rhea" id="RHEA-COMP:9602"/>
        <dbReference type="Rhea" id="RHEA-COMP:9603"/>
        <dbReference type="ChEBI" id="CHEBI:15378"/>
        <dbReference type="ChEBI" id="CHEBI:58405"/>
        <dbReference type="ChEBI" id="CHEBI:60033"/>
        <dbReference type="ChEBI" id="CHEBI:78435"/>
        <dbReference type="EC" id="2.4.99.28"/>
    </reaction>
</comment>
<evidence type="ECO:0000256" key="8">
    <source>
        <dbReference type="ARBA" id="ARBA00022960"/>
    </source>
</evidence>
<keyword evidence="11" id="KW-0472">Membrane</keyword>
<dbReference type="InterPro" id="IPR001264">
    <property type="entry name" value="Glyco_trans_51"/>
</dbReference>
<dbReference type="Gene3D" id="3.40.710.10">
    <property type="entry name" value="DD-peptidase/beta-lactamase superfamily"/>
    <property type="match status" value="1"/>
</dbReference>
<dbReference type="CAZy" id="GT51">
    <property type="family name" value="Glycosyltransferase Family 51"/>
</dbReference>
<dbReference type="GO" id="GO:0006508">
    <property type="term" value="P:proteolysis"/>
    <property type="evidence" value="ECO:0007669"/>
    <property type="project" value="UniProtKB-KW"/>
</dbReference>
<evidence type="ECO:0000256" key="14">
    <source>
        <dbReference type="ARBA" id="ARBA00044770"/>
    </source>
</evidence>
<dbReference type="Gene3D" id="1.10.3810.10">
    <property type="entry name" value="Biosynthetic peptidoglycan transglycosylase-like"/>
    <property type="match status" value="1"/>
</dbReference>
<evidence type="ECO:0000256" key="10">
    <source>
        <dbReference type="ARBA" id="ARBA00022989"/>
    </source>
</evidence>
<dbReference type="InterPro" id="IPR001460">
    <property type="entry name" value="PCN-bd_Tpept"/>
</dbReference>
<evidence type="ECO:0000313" key="20">
    <source>
        <dbReference type="Proteomes" id="UP000000379"/>
    </source>
</evidence>
<dbReference type="GO" id="GO:0071555">
    <property type="term" value="P:cell wall organization"/>
    <property type="evidence" value="ECO:0007669"/>
    <property type="project" value="UniProtKB-KW"/>
</dbReference>
<evidence type="ECO:0000259" key="17">
    <source>
        <dbReference type="Pfam" id="PF00905"/>
    </source>
</evidence>
<dbReference type="GO" id="GO:0030288">
    <property type="term" value="C:outer membrane-bounded periplasmic space"/>
    <property type="evidence" value="ECO:0007669"/>
    <property type="project" value="TreeGrafter"/>
</dbReference>
<dbReference type="EMBL" id="CP002049">
    <property type="protein sequence ID" value="ADI15222.1"/>
    <property type="molecule type" value="Genomic_DNA"/>
</dbReference>
<keyword evidence="13" id="KW-0961">Cell wall biogenesis/degradation</keyword>
<dbReference type="InterPro" id="IPR050396">
    <property type="entry name" value="Glycosyltr_51/Transpeptidase"/>
</dbReference>
<dbReference type="InterPro" id="IPR012338">
    <property type="entry name" value="Beta-lactam/transpept-like"/>
</dbReference>
<dbReference type="GO" id="GO:0008955">
    <property type="term" value="F:peptidoglycan glycosyltransferase activity"/>
    <property type="evidence" value="ECO:0007669"/>
    <property type="project" value="UniProtKB-EC"/>
</dbReference>
<comment type="subcellular location">
    <subcellularLocation>
        <location evidence="1">Membrane</location>
    </subcellularLocation>
</comment>
<dbReference type="SUPFAM" id="SSF53955">
    <property type="entry name" value="Lysozyme-like"/>
    <property type="match status" value="1"/>
</dbReference>
<reference evidence="19 20" key="2">
    <citation type="journal article" date="2011" name="Stand. Genomic Sci.">
        <title>Complete genome sequence of Truepera radiovictrix type strain (RQ-24).</title>
        <authorList>
            <person name="Ivanova N."/>
            <person name="Rohde C."/>
            <person name="Munk C."/>
            <person name="Nolan M."/>
            <person name="Lucas S."/>
            <person name="Del Rio T.G."/>
            <person name="Tice H."/>
            <person name="Deshpande S."/>
            <person name="Cheng J.F."/>
            <person name="Tapia R."/>
            <person name="Han C."/>
            <person name="Goodwin L."/>
            <person name="Pitluck S."/>
            <person name="Liolios K."/>
            <person name="Mavromatis K."/>
            <person name="Mikhailova N."/>
            <person name="Pati A."/>
            <person name="Chen A."/>
            <person name="Palaniappan K."/>
            <person name="Land M."/>
            <person name="Hauser L."/>
            <person name="Chang Y.J."/>
            <person name="Jeffries C.D."/>
            <person name="Brambilla E."/>
            <person name="Rohde M."/>
            <person name="Goker M."/>
            <person name="Tindall B.J."/>
            <person name="Woyke T."/>
            <person name="Bristow J."/>
            <person name="Eisen J.A."/>
            <person name="Markowitz V."/>
            <person name="Hugenholtz P."/>
            <person name="Kyrpides N.C."/>
            <person name="Klenk H.P."/>
            <person name="Lapidus A."/>
        </authorList>
    </citation>
    <scope>NUCLEOTIDE SEQUENCE [LARGE SCALE GENOMIC DNA]</scope>
    <source>
        <strain evidence="20">DSM 17093 / CIP 108686 / LMG 22925 / RQ-24</strain>
    </source>
</reference>
<protein>
    <recommendedName>
        <fullName evidence="14">peptidoglycan glycosyltransferase</fullName>
        <ecNumber evidence="14">2.4.99.28</ecNumber>
    </recommendedName>
</protein>
<keyword evidence="9" id="KW-0573">Peptidoglycan synthesis</keyword>
<organism evidence="19 20">
    <name type="scientific">Truepera radiovictrix (strain DSM 17093 / CIP 108686 / LMG 22925 / RQ-24)</name>
    <dbReference type="NCBI Taxonomy" id="649638"/>
    <lineage>
        <taxon>Bacteria</taxon>
        <taxon>Thermotogati</taxon>
        <taxon>Deinococcota</taxon>
        <taxon>Deinococci</taxon>
        <taxon>Trueperales</taxon>
        <taxon>Trueperaceae</taxon>
        <taxon>Truepera</taxon>
    </lineage>
</organism>
<dbReference type="GO" id="GO:0008658">
    <property type="term" value="F:penicillin binding"/>
    <property type="evidence" value="ECO:0007669"/>
    <property type="project" value="InterPro"/>
</dbReference>
<feature type="domain" description="Penicillin-binding protein transpeptidase" evidence="17">
    <location>
        <begin position="359"/>
        <end position="603"/>
    </location>
</feature>
<dbReference type="GO" id="GO:0008360">
    <property type="term" value="P:regulation of cell shape"/>
    <property type="evidence" value="ECO:0007669"/>
    <property type="project" value="UniProtKB-KW"/>
</dbReference>
<evidence type="ECO:0000256" key="3">
    <source>
        <dbReference type="ARBA" id="ARBA00022670"/>
    </source>
</evidence>
<keyword evidence="2" id="KW-0121">Carboxypeptidase</keyword>
<keyword evidence="8" id="KW-0133">Cell shape</keyword>
<sequence>MCVCYSGPVKVLQGLFLLLLTPALSVAAFLTASAFRWADELPPVSEIEKLEYTATSQIFDVNGQLLDEILPVTEEGGAPTNRTVVTLDEVSPAVIAALVASEDDAFFRHYGFDTLALLRATYEEFLGGQGRGGSTLTTQVAKNTLLADLANDRSLERKVKELMLAIEIERRLTKEEILQQYLNVVYWGKNFYGIHAASRAYFDKDPLELNLAEALYLVRLLPAPETNYEDFAATRRAMRVVLNNMVEQGVVSQEMAERAWRYPLEPIGWRVQYDEAGEIVGEPERLDVQPRVARTVGSSLNPHVVFAVRNEMNRLFPNLLFRAGGFRIYTTIDARQQEAANRAAQDPEGLLPGEAQLALVSIDPQTGGIRAMAGGRLGDDAKTGDTFNRATSARRQPGSSFKPIIVATALEQGGFTQASLITDDETAFEQPGRPEPWTPRNHDGGFDGLRTLRSHLDRSRNIPMVKLVEALTPQAVVTRASQLGYDNLLPVPSIALGAFEVTPLVHASAMGAFANGGVHVQPHLIERVTDAEGNVLYEAQPRRTQVWSETTAFLMLDMLRGNVTDRDPFGLSNRAAIDGRWVGGKTGTTNDERDIWFVGLTPELVAAVWIGYDDNRSLPKTMPSGELVNSSRQPVWVWRNFVEEALAGTPSREVTAPEGIVFREIDLQTGMPAPSPEEGTRVAFVSGTEPGARAQPLSYLNITVPIDTRTNARATAETPLEALEWREISPSEVQAYAQPLPVTTQVAQTPAQEGGGFGPPNPQGELQGEQNGFMLEGIPDEEGASAALDALGEAAVAEPSGDVEASADEGAAAGASTDDDGVGWLDWGN</sequence>
<dbReference type="Proteomes" id="UP000000379">
    <property type="component" value="Chromosome"/>
</dbReference>
<feature type="region of interest" description="Disordered" evidence="16">
    <location>
        <begin position="781"/>
        <end position="829"/>
    </location>
</feature>
<dbReference type="Pfam" id="PF00905">
    <property type="entry name" value="Transpeptidase"/>
    <property type="match status" value="1"/>
</dbReference>
<evidence type="ECO:0000256" key="12">
    <source>
        <dbReference type="ARBA" id="ARBA00023268"/>
    </source>
</evidence>
<evidence type="ECO:0000256" key="15">
    <source>
        <dbReference type="ARBA" id="ARBA00049902"/>
    </source>
</evidence>
<keyword evidence="7" id="KW-0378">Hydrolase</keyword>
<dbReference type="GO" id="GO:0004180">
    <property type="term" value="F:carboxypeptidase activity"/>
    <property type="evidence" value="ECO:0007669"/>
    <property type="project" value="UniProtKB-KW"/>
</dbReference>
<evidence type="ECO:0000256" key="16">
    <source>
        <dbReference type="SAM" id="MobiDB-lite"/>
    </source>
</evidence>
<accession>D7CRD4</accession>
<feature type="region of interest" description="Disordered" evidence="16">
    <location>
        <begin position="427"/>
        <end position="446"/>
    </location>
</feature>
<evidence type="ECO:0000259" key="18">
    <source>
        <dbReference type="Pfam" id="PF00912"/>
    </source>
</evidence>
<dbReference type="eggNOG" id="COG0744">
    <property type="taxonomic scope" value="Bacteria"/>
</dbReference>
<evidence type="ECO:0000256" key="13">
    <source>
        <dbReference type="ARBA" id="ARBA00023316"/>
    </source>
</evidence>
<feature type="compositionally biased region" description="Low complexity" evidence="16">
    <location>
        <begin position="784"/>
        <end position="816"/>
    </location>
</feature>
<evidence type="ECO:0000256" key="7">
    <source>
        <dbReference type="ARBA" id="ARBA00022801"/>
    </source>
</evidence>
<dbReference type="PANTHER" id="PTHR32282">
    <property type="entry name" value="BINDING PROTEIN TRANSPEPTIDASE, PUTATIVE-RELATED"/>
    <property type="match status" value="1"/>
</dbReference>
<keyword evidence="5 19" id="KW-0808">Transferase</keyword>
<evidence type="ECO:0000256" key="9">
    <source>
        <dbReference type="ARBA" id="ARBA00022984"/>
    </source>
</evidence>
<gene>
    <name evidence="19" type="ordered locus">Trad_2108</name>
</gene>
<dbReference type="HOGENOM" id="CLU_006354_2_4_0"/>
<dbReference type="STRING" id="649638.Trad_2108"/>
<evidence type="ECO:0000256" key="5">
    <source>
        <dbReference type="ARBA" id="ARBA00022679"/>
    </source>
</evidence>
<dbReference type="InterPro" id="IPR036950">
    <property type="entry name" value="PBP_transglycosylase"/>
</dbReference>
<feature type="region of interest" description="Disordered" evidence="16">
    <location>
        <begin position="749"/>
        <end position="769"/>
    </location>
</feature>
<evidence type="ECO:0000256" key="2">
    <source>
        <dbReference type="ARBA" id="ARBA00022645"/>
    </source>
</evidence>
<evidence type="ECO:0000256" key="1">
    <source>
        <dbReference type="ARBA" id="ARBA00004370"/>
    </source>
</evidence>
<evidence type="ECO:0000256" key="4">
    <source>
        <dbReference type="ARBA" id="ARBA00022676"/>
    </source>
</evidence>
<dbReference type="InterPro" id="IPR023346">
    <property type="entry name" value="Lysozyme-like_dom_sf"/>
</dbReference>
<reference evidence="20" key="1">
    <citation type="submission" date="2010-05" db="EMBL/GenBank/DDBJ databases">
        <title>The complete genome of Truepera radiovictris DSM 17093.</title>
        <authorList>
            <consortium name="US DOE Joint Genome Institute (JGI-PGF)"/>
            <person name="Lucas S."/>
            <person name="Copeland A."/>
            <person name="Lapidus A."/>
            <person name="Glavina del Rio T."/>
            <person name="Dalin E."/>
            <person name="Tice H."/>
            <person name="Bruce D."/>
            <person name="Goodwin L."/>
            <person name="Pitluck S."/>
            <person name="Kyrpides N."/>
            <person name="Mavromatis K."/>
            <person name="Ovchinnikova G."/>
            <person name="Munk A.C."/>
            <person name="Detter J.C."/>
            <person name="Han C."/>
            <person name="Tapia R."/>
            <person name="Land M."/>
            <person name="Hauser L."/>
            <person name="Markowitz V."/>
            <person name="Cheng J.-F."/>
            <person name="Hugenholtz P."/>
            <person name="Woyke T."/>
            <person name="Wu D."/>
            <person name="Tindall B."/>
            <person name="Pomrenke H.G."/>
            <person name="Brambilla E."/>
            <person name="Klenk H.-P."/>
            <person name="Eisen J.A."/>
        </authorList>
    </citation>
    <scope>NUCLEOTIDE SEQUENCE [LARGE SCALE GENOMIC DNA]</scope>
    <source>
        <strain evidence="20">DSM 17093 / CIP 108686 / LMG 22925 / RQ-24</strain>
    </source>
</reference>
<dbReference type="GO" id="GO:0009252">
    <property type="term" value="P:peptidoglycan biosynthetic process"/>
    <property type="evidence" value="ECO:0007669"/>
    <property type="project" value="UniProtKB-KW"/>
</dbReference>
<dbReference type="AlphaFoldDB" id="D7CRD4"/>
<evidence type="ECO:0000256" key="6">
    <source>
        <dbReference type="ARBA" id="ARBA00022692"/>
    </source>
</evidence>
<dbReference type="Pfam" id="PF00912">
    <property type="entry name" value="Transgly"/>
    <property type="match status" value="1"/>
</dbReference>
<proteinExistence type="predicted"/>
<keyword evidence="3" id="KW-0645">Protease</keyword>
<feature type="domain" description="Glycosyl transferase family 51" evidence="18">
    <location>
        <begin position="78"/>
        <end position="245"/>
    </location>
</feature>
<keyword evidence="20" id="KW-1185">Reference proteome</keyword>
<dbReference type="OrthoDB" id="9766909at2"/>
<keyword evidence="6" id="KW-0812">Transmembrane</keyword>
<keyword evidence="12" id="KW-0511">Multifunctional enzyme</keyword>
<dbReference type="GO" id="GO:0016020">
    <property type="term" value="C:membrane"/>
    <property type="evidence" value="ECO:0007669"/>
    <property type="project" value="UniProtKB-SubCell"/>
</dbReference>
<dbReference type="KEGG" id="tra:Trad_2108"/>